<dbReference type="GO" id="GO:0003904">
    <property type="term" value="F:deoxyribodipyrimidine photo-lyase activity"/>
    <property type="evidence" value="ECO:0007669"/>
    <property type="project" value="TreeGrafter"/>
</dbReference>
<dbReference type="Pfam" id="PF03441">
    <property type="entry name" value="FAD_binding_7"/>
    <property type="match status" value="1"/>
</dbReference>
<evidence type="ECO:0000256" key="4">
    <source>
        <dbReference type="PIRSR" id="PIRSR602081-1"/>
    </source>
</evidence>
<protein>
    <submittedName>
        <fullName evidence="8">Deoxyribodipyrimidine photo-lyase</fullName>
    </submittedName>
</protein>
<accession>A0A428MY95</accession>
<feature type="binding site" evidence="4">
    <location>
        <begin position="371"/>
        <end position="373"/>
    </location>
    <ligand>
        <name>FAD</name>
        <dbReference type="ChEBI" id="CHEBI:57692"/>
    </ligand>
</feature>
<keyword evidence="9" id="KW-1185">Reference proteome</keyword>
<feature type="binding site" evidence="4">
    <location>
        <position position="224"/>
    </location>
    <ligand>
        <name>FAD</name>
        <dbReference type="ChEBI" id="CHEBI:57692"/>
    </ligand>
</feature>
<proteinExistence type="inferred from homology"/>
<dbReference type="SUPFAM" id="SSF52425">
    <property type="entry name" value="Cryptochrome/photolyase, N-terminal domain"/>
    <property type="match status" value="1"/>
</dbReference>
<dbReference type="GO" id="GO:0003677">
    <property type="term" value="F:DNA binding"/>
    <property type="evidence" value="ECO:0007669"/>
    <property type="project" value="TreeGrafter"/>
</dbReference>
<dbReference type="InterPro" id="IPR036155">
    <property type="entry name" value="Crypto/Photolyase_N_sf"/>
</dbReference>
<feature type="domain" description="Photolyase/cryptochrome alpha/beta" evidence="7">
    <location>
        <begin position="1"/>
        <end position="132"/>
    </location>
</feature>
<evidence type="ECO:0000256" key="3">
    <source>
        <dbReference type="ARBA" id="ARBA00022991"/>
    </source>
</evidence>
<keyword evidence="2 4" id="KW-0274">FAD</keyword>
<feature type="site" description="Electron transfer via tryptophanyl radical" evidence="5">
    <location>
        <position position="305"/>
    </location>
</feature>
<evidence type="ECO:0000256" key="2">
    <source>
        <dbReference type="ARBA" id="ARBA00022827"/>
    </source>
</evidence>
<dbReference type="GO" id="GO:0006950">
    <property type="term" value="P:response to stress"/>
    <property type="evidence" value="ECO:0007669"/>
    <property type="project" value="UniProtKB-ARBA"/>
</dbReference>
<evidence type="ECO:0000313" key="9">
    <source>
        <dbReference type="Proteomes" id="UP000275076"/>
    </source>
</evidence>
<dbReference type="Proteomes" id="UP000275076">
    <property type="component" value="Unassembled WGS sequence"/>
</dbReference>
<dbReference type="PRINTS" id="PR00147">
    <property type="entry name" value="DNAPHOTLYASE"/>
</dbReference>
<gene>
    <name evidence="8" type="ORF">D7Z54_22610</name>
</gene>
<dbReference type="InterPro" id="IPR002081">
    <property type="entry name" value="Cryptochrome/DNA_photolyase_1"/>
</dbReference>
<comment type="caution">
    <text evidence="8">The sequence shown here is derived from an EMBL/GenBank/DDBJ whole genome shotgun (WGS) entry which is preliminary data.</text>
</comment>
<comment type="cofactor">
    <cofactor evidence="4">
        <name>FAD</name>
        <dbReference type="ChEBI" id="CHEBI:57692"/>
    </cofactor>
    <text evidence="4">Binds 1 FAD per subunit.</text>
</comment>
<evidence type="ECO:0000256" key="6">
    <source>
        <dbReference type="RuleBase" id="RU004182"/>
    </source>
</evidence>
<organism evidence="8 9">
    <name type="scientific">Salibacterium salarium</name>
    <dbReference type="NCBI Taxonomy" id="284579"/>
    <lineage>
        <taxon>Bacteria</taxon>
        <taxon>Bacillati</taxon>
        <taxon>Bacillota</taxon>
        <taxon>Bacilli</taxon>
        <taxon>Bacillales</taxon>
        <taxon>Bacillaceae</taxon>
    </lineage>
</organism>
<dbReference type="InterPro" id="IPR005101">
    <property type="entry name" value="Cryptochr/Photolyase_FAD-bd"/>
</dbReference>
<keyword evidence="3 6" id="KW-0157">Chromophore</keyword>
<sequence length="472" mass="56249">MKVLWFRRDLRLSDNRAMYELEKVLAEDSDATWVAIFHLDSSFLNEQCLHHAYFFQNVKAFEEECESNGIHLYYIYGDVHTAFSELIYYVPELSDVYFNEDEASEEANRDTEISDYLSGKGVKMHPFKDAHFHDSSEVRKKDGEYYEVFTPYFKKWRTLQKPRPYPCYLAKWKDKQASLSIPQTKKKDILHDYINQSDVHWNAIYERDAHTRLDWFLKEILIGYDEERDKLENDGTSKLSPFIKTGRISVRTIYDNMASSIEEGRRGAEAFLTELAWRDFYNMIHVHYPHLKKQELKEKYRNMQWKFNEEQWEKWKQGETGFPIVDAAMRQLNSEGWLHNRGRMIAASFLVKDYLFDWRRGEDYFRKQLIDYDSSSNPGGWQWAASTGTDAVPYFRVFSPTRQSERFDPAGTYIKRYIPELKDVPVTYIHEPWKIDSTLQEQFHCILNQDYPKPDIDHKAARNRAINIFKGV</sequence>
<keyword evidence="1 4" id="KW-0285">Flavoprotein</keyword>
<dbReference type="AlphaFoldDB" id="A0A428MY95"/>
<feature type="binding site" evidence="4">
    <location>
        <position position="271"/>
    </location>
    <ligand>
        <name>FAD</name>
        <dbReference type="ChEBI" id="CHEBI:57692"/>
    </ligand>
</feature>
<evidence type="ECO:0000259" key="7">
    <source>
        <dbReference type="PROSITE" id="PS51645"/>
    </source>
</evidence>
<dbReference type="InterPro" id="IPR018394">
    <property type="entry name" value="DNA_photolyase_1_CS_C"/>
</dbReference>
<dbReference type="PROSITE" id="PS00394">
    <property type="entry name" value="DNA_PHOTOLYASES_1_1"/>
    <property type="match status" value="1"/>
</dbReference>
<keyword evidence="8" id="KW-0456">Lyase</keyword>
<dbReference type="RefSeq" id="WP_125559286.1">
    <property type="nucleotide sequence ID" value="NZ_RBVX01000028.1"/>
</dbReference>
<comment type="similarity">
    <text evidence="6">Belongs to the DNA photolyase family.</text>
</comment>
<dbReference type="GO" id="GO:0009416">
    <property type="term" value="P:response to light stimulus"/>
    <property type="evidence" value="ECO:0007669"/>
    <property type="project" value="TreeGrafter"/>
</dbReference>
<feature type="site" description="Electron transfer via tryptophanyl radical" evidence="5">
    <location>
        <position position="381"/>
    </location>
</feature>
<evidence type="ECO:0000313" key="8">
    <source>
        <dbReference type="EMBL" id="RSL31110.1"/>
    </source>
</evidence>
<dbReference type="OrthoDB" id="9772484at2"/>
<reference evidence="8 9" key="1">
    <citation type="submission" date="2018-10" db="EMBL/GenBank/DDBJ databases">
        <title>Draft genome sequence of Bacillus salarius IM0101, isolated from a hypersaline soil in Inner Mongolia, China.</title>
        <authorList>
            <person name="Yamprayoonswat W."/>
            <person name="Boonvisut S."/>
            <person name="Jumpathong W."/>
            <person name="Sittihan S."/>
            <person name="Ruangsuj P."/>
            <person name="Wanthongcharoen S."/>
            <person name="Thongpramul N."/>
            <person name="Pimmason S."/>
            <person name="Yu B."/>
            <person name="Yasawong M."/>
        </authorList>
    </citation>
    <scope>NUCLEOTIDE SEQUENCE [LARGE SCALE GENOMIC DNA]</scope>
    <source>
        <strain evidence="8 9">IM0101</strain>
    </source>
</reference>
<feature type="site" description="Electron transfer via tryptophanyl radical" evidence="5">
    <location>
        <position position="358"/>
    </location>
</feature>
<dbReference type="InterPro" id="IPR006050">
    <property type="entry name" value="DNA_photolyase_N"/>
</dbReference>
<feature type="binding site" evidence="4">
    <location>
        <begin position="274"/>
        <end position="281"/>
    </location>
    <ligand>
        <name>FAD</name>
        <dbReference type="ChEBI" id="CHEBI:57692"/>
    </ligand>
</feature>
<dbReference type="PANTHER" id="PTHR11455:SF9">
    <property type="entry name" value="CRYPTOCHROME CIRCADIAN CLOCK 5 ISOFORM X1"/>
    <property type="match status" value="1"/>
</dbReference>
<dbReference type="PANTHER" id="PTHR11455">
    <property type="entry name" value="CRYPTOCHROME"/>
    <property type="match status" value="1"/>
</dbReference>
<dbReference type="GO" id="GO:0071949">
    <property type="term" value="F:FAD binding"/>
    <property type="evidence" value="ECO:0007669"/>
    <property type="project" value="TreeGrafter"/>
</dbReference>
<feature type="binding site" evidence="4">
    <location>
        <begin position="236"/>
        <end position="240"/>
    </location>
    <ligand>
        <name>FAD</name>
        <dbReference type="ChEBI" id="CHEBI:57692"/>
    </ligand>
</feature>
<evidence type="ECO:0000256" key="5">
    <source>
        <dbReference type="PIRSR" id="PIRSR602081-2"/>
    </source>
</evidence>
<dbReference type="InterPro" id="IPR036134">
    <property type="entry name" value="Crypto/Photolyase_FAD-like_sf"/>
</dbReference>
<dbReference type="Gene3D" id="1.25.40.80">
    <property type="match status" value="1"/>
</dbReference>
<dbReference type="SUPFAM" id="SSF48173">
    <property type="entry name" value="Cryptochrome/photolyase FAD-binding domain"/>
    <property type="match status" value="1"/>
</dbReference>
<dbReference type="Pfam" id="PF00875">
    <property type="entry name" value="DNA_photolyase"/>
    <property type="match status" value="1"/>
</dbReference>
<dbReference type="EMBL" id="RBVX01000028">
    <property type="protein sequence ID" value="RSL31110.1"/>
    <property type="molecule type" value="Genomic_DNA"/>
</dbReference>
<dbReference type="Gene3D" id="1.10.579.10">
    <property type="entry name" value="DNA Cyclobutane Dipyrimidine Photolyase, subunit A, domain 3"/>
    <property type="match status" value="1"/>
</dbReference>
<evidence type="ECO:0000256" key="1">
    <source>
        <dbReference type="ARBA" id="ARBA00022630"/>
    </source>
</evidence>
<dbReference type="PROSITE" id="PS51645">
    <property type="entry name" value="PHR_CRY_ALPHA_BETA"/>
    <property type="match status" value="1"/>
</dbReference>
<dbReference type="Gene3D" id="3.40.50.620">
    <property type="entry name" value="HUPs"/>
    <property type="match status" value="1"/>
</dbReference>
<name>A0A428MY95_9BACI</name>
<dbReference type="InterPro" id="IPR014729">
    <property type="entry name" value="Rossmann-like_a/b/a_fold"/>
</dbReference>
<dbReference type="GO" id="GO:0006139">
    <property type="term" value="P:nucleobase-containing compound metabolic process"/>
    <property type="evidence" value="ECO:0007669"/>
    <property type="project" value="UniProtKB-ARBA"/>
</dbReference>